<dbReference type="SMART" id="SM00116">
    <property type="entry name" value="CBS"/>
    <property type="match status" value="2"/>
</dbReference>
<keyword evidence="1" id="KW-0677">Repeat</keyword>
<dbReference type="RefSeq" id="WP_146400740.1">
    <property type="nucleotide sequence ID" value="NZ_SJPQ01000002.1"/>
</dbReference>
<keyword evidence="5" id="KW-1185">Reference proteome</keyword>
<feature type="domain" description="CBS" evidence="3">
    <location>
        <begin position="99"/>
        <end position="155"/>
    </location>
</feature>
<name>A0A5C5ZNN5_9BACT</name>
<organism evidence="4 5">
    <name type="scientific">Pseudobythopirellula maris</name>
    <dbReference type="NCBI Taxonomy" id="2527991"/>
    <lineage>
        <taxon>Bacteria</taxon>
        <taxon>Pseudomonadati</taxon>
        <taxon>Planctomycetota</taxon>
        <taxon>Planctomycetia</taxon>
        <taxon>Pirellulales</taxon>
        <taxon>Lacipirellulaceae</taxon>
        <taxon>Pseudobythopirellula</taxon>
    </lineage>
</organism>
<comment type="caution">
    <text evidence="4">The sequence shown here is derived from an EMBL/GenBank/DDBJ whole genome shotgun (WGS) entry which is preliminary data.</text>
</comment>
<feature type="domain" description="CBS" evidence="3">
    <location>
        <begin position="34"/>
        <end position="89"/>
    </location>
</feature>
<dbReference type="EC" id="5.3.1.13" evidence="4"/>
<dbReference type="EMBL" id="SJPQ01000002">
    <property type="protein sequence ID" value="TWT89112.1"/>
    <property type="molecule type" value="Genomic_DNA"/>
</dbReference>
<dbReference type="OrthoDB" id="5295985at2"/>
<dbReference type="Pfam" id="PF00571">
    <property type="entry name" value="CBS"/>
    <property type="match status" value="2"/>
</dbReference>
<dbReference type="PANTHER" id="PTHR48108">
    <property type="entry name" value="CBS DOMAIN-CONTAINING PROTEIN CBSX2, CHLOROPLASTIC"/>
    <property type="match status" value="1"/>
</dbReference>
<dbReference type="AlphaFoldDB" id="A0A5C5ZNN5"/>
<evidence type="ECO:0000313" key="5">
    <source>
        <dbReference type="Proteomes" id="UP000315440"/>
    </source>
</evidence>
<dbReference type="InterPro" id="IPR000644">
    <property type="entry name" value="CBS_dom"/>
</dbReference>
<dbReference type="Proteomes" id="UP000315440">
    <property type="component" value="Unassembled WGS sequence"/>
</dbReference>
<accession>A0A5C5ZNN5</accession>
<protein>
    <submittedName>
        <fullName evidence="4">Arabinose 5-phosphate isomerase KdsD</fullName>
        <ecNumber evidence="4">5.3.1.13</ecNumber>
    </submittedName>
</protein>
<dbReference type="GO" id="GO:0019146">
    <property type="term" value="F:arabinose-5-phosphate isomerase activity"/>
    <property type="evidence" value="ECO:0007669"/>
    <property type="project" value="UniProtKB-EC"/>
</dbReference>
<evidence type="ECO:0000256" key="1">
    <source>
        <dbReference type="ARBA" id="ARBA00022737"/>
    </source>
</evidence>
<dbReference type="PANTHER" id="PTHR48108:SF26">
    <property type="entry name" value="CBS DOMAIN-CONTAINING PROTEIN DDB_G0289609"/>
    <property type="match status" value="1"/>
</dbReference>
<dbReference type="Gene3D" id="3.10.580.10">
    <property type="entry name" value="CBS-domain"/>
    <property type="match status" value="1"/>
</dbReference>
<proteinExistence type="predicted"/>
<dbReference type="PROSITE" id="PS51371">
    <property type="entry name" value="CBS"/>
    <property type="match status" value="2"/>
</dbReference>
<dbReference type="InterPro" id="IPR051462">
    <property type="entry name" value="CBS_domain-containing"/>
</dbReference>
<evidence type="ECO:0000313" key="4">
    <source>
        <dbReference type="EMBL" id="TWT89112.1"/>
    </source>
</evidence>
<evidence type="ECO:0000259" key="3">
    <source>
        <dbReference type="PROSITE" id="PS51371"/>
    </source>
</evidence>
<keyword evidence="2" id="KW-0129">CBS domain</keyword>
<gene>
    <name evidence="4" type="primary">kdsD</name>
    <name evidence="4" type="ORF">Mal64_26040</name>
</gene>
<dbReference type="InterPro" id="IPR046342">
    <property type="entry name" value="CBS_dom_sf"/>
</dbReference>
<reference evidence="4 5" key="1">
    <citation type="submission" date="2019-02" db="EMBL/GenBank/DDBJ databases">
        <title>Deep-cultivation of Planctomycetes and their phenomic and genomic characterization uncovers novel biology.</title>
        <authorList>
            <person name="Wiegand S."/>
            <person name="Jogler M."/>
            <person name="Boedeker C."/>
            <person name="Pinto D."/>
            <person name="Vollmers J."/>
            <person name="Rivas-Marin E."/>
            <person name="Kohn T."/>
            <person name="Peeters S.H."/>
            <person name="Heuer A."/>
            <person name="Rast P."/>
            <person name="Oberbeckmann S."/>
            <person name="Bunk B."/>
            <person name="Jeske O."/>
            <person name="Meyerdierks A."/>
            <person name="Storesund J.E."/>
            <person name="Kallscheuer N."/>
            <person name="Luecker S."/>
            <person name="Lage O.M."/>
            <person name="Pohl T."/>
            <person name="Merkel B.J."/>
            <person name="Hornburger P."/>
            <person name="Mueller R.-W."/>
            <person name="Bruemmer F."/>
            <person name="Labrenz M."/>
            <person name="Spormann A.M."/>
            <person name="Op Den Camp H."/>
            <person name="Overmann J."/>
            <person name="Amann R."/>
            <person name="Jetten M.S.M."/>
            <person name="Mascher T."/>
            <person name="Medema M.H."/>
            <person name="Devos D.P."/>
            <person name="Kaster A.-K."/>
            <person name="Ovreas L."/>
            <person name="Rohde M."/>
            <person name="Galperin M.Y."/>
            <person name="Jogler C."/>
        </authorList>
    </citation>
    <scope>NUCLEOTIDE SEQUENCE [LARGE SCALE GENOMIC DNA]</scope>
    <source>
        <strain evidence="4 5">Mal64</strain>
    </source>
</reference>
<dbReference type="SUPFAM" id="SSF54631">
    <property type="entry name" value="CBS-domain pair"/>
    <property type="match status" value="1"/>
</dbReference>
<evidence type="ECO:0000256" key="2">
    <source>
        <dbReference type="PROSITE-ProRule" id="PRU00703"/>
    </source>
</evidence>
<sequence length="155" mass="16991">MPHHFDDPLQNYDPPEYVDALERVLAEEKVTAIESSPFLEIAPTATVSQAVRLLAEKKVACAMVVENDQLLGIFADRDILNRVALEYDTVKDQPVSEVMTPEPLFVHENDSAGAALAVMAVMGHRHVPVVDANDKVHGVVSPKRVTTFLLEHLGG</sequence>
<keyword evidence="4" id="KW-0413">Isomerase</keyword>